<evidence type="ECO:0008006" key="11">
    <source>
        <dbReference type="Google" id="ProtNLM"/>
    </source>
</evidence>
<dbReference type="InterPro" id="IPR000183">
    <property type="entry name" value="Orn/DAP/Arg_de-COase"/>
</dbReference>
<dbReference type="OrthoDB" id="5034579at2759"/>
<dbReference type="Pfam" id="PF00278">
    <property type="entry name" value="Orn_DAP_Arg_deC"/>
    <property type="match status" value="1"/>
</dbReference>
<dbReference type="InterPro" id="IPR022644">
    <property type="entry name" value="De-COase2_N"/>
</dbReference>
<comment type="similarity">
    <text evidence="2 6">Belongs to the Orn/Lys/Arg decarboxylase class-II family.</text>
</comment>
<dbReference type="EMBL" id="JACBAD010001581">
    <property type="protein sequence ID" value="KAF7139699.1"/>
    <property type="molecule type" value="Genomic_DNA"/>
</dbReference>
<dbReference type="PRINTS" id="PR01179">
    <property type="entry name" value="ODADCRBXLASE"/>
</dbReference>
<reference evidence="9" key="1">
    <citation type="submission" date="2020-06" db="EMBL/GenBank/DDBJ databases">
        <title>Draft genome sequences of strains closely related to Aspergillus parafelis and Aspergillus hiratsukae.</title>
        <authorList>
            <person name="Dos Santos R.A.C."/>
            <person name="Rivero-Menendez O."/>
            <person name="Steenwyk J.L."/>
            <person name="Mead M.E."/>
            <person name="Goldman G.H."/>
            <person name="Alastruey-Izquierdo A."/>
            <person name="Rokas A."/>
        </authorList>
    </citation>
    <scope>NUCLEOTIDE SEQUENCE</scope>
    <source>
        <strain evidence="9">CNM-CM5793</strain>
    </source>
</reference>
<name>A0A8H6PI28_9EURO</name>
<evidence type="ECO:0000256" key="1">
    <source>
        <dbReference type="ARBA" id="ARBA00001933"/>
    </source>
</evidence>
<protein>
    <recommendedName>
        <fullName evidence="11">Ornithine decarboxylase</fullName>
    </recommendedName>
</protein>
<keyword evidence="3" id="KW-0210">Decarboxylase</keyword>
<dbReference type="GO" id="GO:0005737">
    <property type="term" value="C:cytoplasm"/>
    <property type="evidence" value="ECO:0007669"/>
    <property type="project" value="TreeGrafter"/>
</dbReference>
<feature type="domain" description="Orn/DAP/Arg decarboxylase 2 C-terminal" evidence="7">
    <location>
        <begin position="166"/>
        <end position="254"/>
    </location>
</feature>
<dbReference type="PANTHER" id="PTHR11482:SF6">
    <property type="entry name" value="ORNITHINE DECARBOXYLASE 1-RELATED"/>
    <property type="match status" value="1"/>
</dbReference>
<dbReference type="InterPro" id="IPR022643">
    <property type="entry name" value="De-COase2_C"/>
</dbReference>
<keyword evidence="10" id="KW-1185">Reference proteome</keyword>
<dbReference type="Proteomes" id="UP000630445">
    <property type="component" value="Unassembled WGS sequence"/>
</dbReference>
<dbReference type="AlphaFoldDB" id="A0A8H6PI28"/>
<dbReference type="Gene3D" id="2.40.37.10">
    <property type="entry name" value="Lyase, Ornithine Decarboxylase, Chain A, domain 1"/>
    <property type="match status" value="1"/>
</dbReference>
<feature type="domain" description="Orn/DAP/Arg decarboxylase 2 N-terminal" evidence="8">
    <location>
        <begin position="1"/>
        <end position="108"/>
    </location>
</feature>
<evidence type="ECO:0000256" key="5">
    <source>
        <dbReference type="ARBA" id="ARBA00023239"/>
    </source>
</evidence>
<evidence type="ECO:0000259" key="7">
    <source>
        <dbReference type="Pfam" id="PF00278"/>
    </source>
</evidence>
<accession>A0A8H6PI28</accession>
<evidence type="ECO:0000256" key="4">
    <source>
        <dbReference type="ARBA" id="ARBA00022898"/>
    </source>
</evidence>
<dbReference type="GO" id="GO:0004586">
    <property type="term" value="F:ornithine decarboxylase activity"/>
    <property type="evidence" value="ECO:0007669"/>
    <property type="project" value="TreeGrafter"/>
</dbReference>
<dbReference type="PANTHER" id="PTHR11482">
    <property type="entry name" value="ARGININE/DIAMINOPIMELATE/ORNITHINE DECARBOXYLASE"/>
    <property type="match status" value="1"/>
</dbReference>
<evidence type="ECO:0000256" key="3">
    <source>
        <dbReference type="ARBA" id="ARBA00022793"/>
    </source>
</evidence>
<evidence type="ECO:0000259" key="8">
    <source>
        <dbReference type="Pfam" id="PF02784"/>
    </source>
</evidence>
<keyword evidence="5" id="KW-0456">Lyase</keyword>
<keyword evidence="4" id="KW-0663">Pyridoxal phosphate</keyword>
<evidence type="ECO:0000256" key="6">
    <source>
        <dbReference type="RuleBase" id="RU003737"/>
    </source>
</evidence>
<dbReference type="GO" id="GO:0033387">
    <property type="term" value="P:putrescine biosynthetic process from arginine, via ornithine"/>
    <property type="evidence" value="ECO:0007669"/>
    <property type="project" value="TreeGrafter"/>
</dbReference>
<dbReference type="SUPFAM" id="SSF51419">
    <property type="entry name" value="PLP-binding barrel"/>
    <property type="match status" value="1"/>
</dbReference>
<evidence type="ECO:0000313" key="9">
    <source>
        <dbReference type="EMBL" id="KAF7139699.1"/>
    </source>
</evidence>
<dbReference type="Pfam" id="PF02784">
    <property type="entry name" value="Orn_Arg_deC_N"/>
    <property type="match status" value="1"/>
</dbReference>
<dbReference type="InterPro" id="IPR002433">
    <property type="entry name" value="Orn_de-COase"/>
</dbReference>
<evidence type="ECO:0000256" key="2">
    <source>
        <dbReference type="ARBA" id="ARBA00008872"/>
    </source>
</evidence>
<comment type="caution">
    <text evidence="9">The sequence shown here is derived from an EMBL/GenBank/DDBJ whole genome shotgun (WGS) entry which is preliminary data.</text>
</comment>
<proteinExistence type="inferred from homology"/>
<dbReference type="PRINTS" id="PR01182">
    <property type="entry name" value="ORNDCRBXLASE"/>
</dbReference>
<comment type="cofactor">
    <cofactor evidence="1">
        <name>pyridoxal 5'-phosphate</name>
        <dbReference type="ChEBI" id="CHEBI:597326"/>
    </cofactor>
</comment>
<sequence length="284" mass="31709">MGFDCASKKEMQQILQLGVSPKRIIFASPRKTEDHITYTHEQGIDKIVIDSEDELRELAKIVPSATVFLRLRADNPTSRVRLSEKFGLDVPEARVMLQVAVDLSVKVTVYEYNETLPSKHPISIIDIGGGFTETNFRLVAPAVRSAVDMYLGGETSIQWVAELGRFIVSEAFYLVCRVLGTRKHLIGYVDGPNKNHYITAMWSYLGRPYGLSDREDDTYTIWGQTCCGADKIMSDCRLRCEMQAGDLLCFPSMGAYTDVTASGFNGLLRAQGQSGHSQFEDTRS</sequence>
<gene>
    <name evidence="9" type="ORF">CNMCM5793_007441</name>
</gene>
<dbReference type="Gene3D" id="3.20.20.10">
    <property type="entry name" value="Alanine racemase"/>
    <property type="match status" value="1"/>
</dbReference>
<dbReference type="SUPFAM" id="SSF50621">
    <property type="entry name" value="Alanine racemase C-terminal domain-like"/>
    <property type="match status" value="1"/>
</dbReference>
<dbReference type="InterPro" id="IPR009006">
    <property type="entry name" value="Ala_racemase/Decarboxylase_C"/>
</dbReference>
<organism evidence="9 10">
    <name type="scientific">Aspergillus hiratsukae</name>
    <dbReference type="NCBI Taxonomy" id="1194566"/>
    <lineage>
        <taxon>Eukaryota</taxon>
        <taxon>Fungi</taxon>
        <taxon>Dikarya</taxon>
        <taxon>Ascomycota</taxon>
        <taxon>Pezizomycotina</taxon>
        <taxon>Eurotiomycetes</taxon>
        <taxon>Eurotiomycetidae</taxon>
        <taxon>Eurotiales</taxon>
        <taxon>Aspergillaceae</taxon>
        <taxon>Aspergillus</taxon>
        <taxon>Aspergillus subgen. Fumigati</taxon>
    </lineage>
</organism>
<evidence type="ECO:0000313" key="10">
    <source>
        <dbReference type="Proteomes" id="UP000630445"/>
    </source>
</evidence>
<dbReference type="InterPro" id="IPR029066">
    <property type="entry name" value="PLP-binding_barrel"/>
</dbReference>